<evidence type="ECO:0000259" key="4">
    <source>
        <dbReference type="Pfam" id="PF25023"/>
    </source>
</evidence>
<dbReference type="InterPro" id="IPR050708">
    <property type="entry name" value="T6SS_VgrG/RHS"/>
</dbReference>
<dbReference type="PANTHER" id="PTHR32305">
    <property type="match status" value="1"/>
</dbReference>
<dbReference type="Pfam" id="PF25023">
    <property type="entry name" value="TEN_YD-shell"/>
    <property type="match status" value="2"/>
</dbReference>
<dbReference type="CDD" id="cd14740">
    <property type="entry name" value="PAAR_4"/>
    <property type="match status" value="1"/>
</dbReference>
<proteinExistence type="predicted"/>
<dbReference type="InterPro" id="IPR006530">
    <property type="entry name" value="YD"/>
</dbReference>
<feature type="domain" description="DUF6531" evidence="3">
    <location>
        <begin position="304"/>
        <end position="377"/>
    </location>
</feature>
<evidence type="ECO:0008006" key="7">
    <source>
        <dbReference type="Google" id="ProtNLM"/>
    </source>
</evidence>
<dbReference type="PANTHER" id="PTHR32305:SF15">
    <property type="entry name" value="PROTEIN RHSA-RELATED"/>
    <property type="match status" value="1"/>
</dbReference>
<keyword evidence="6" id="KW-1185">Reference proteome</keyword>
<comment type="caution">
    <text evidence="5">The sequence shown here is derived from an EMBL/GenBank/DDBJ whole genome shotgun (WGS) entry which is preliminary data.</text>
</comment>
<dbReference type="InterPro" id="IPR045351">
    <property type="entry name" value="DUF6531"/>
</dbReference>
<gene>
    <name evidence="5" type="ORF">E8A74_43135</name>
</gene>
<keyword evidence="1" id="KW-0677">Repeat</keyword>
<evidence type="ECO:0000259" key="3">
    <source>
        <dbReference type="Pfam" id="PF20148"/>
    </source>
</evidence>
<feature type="domain" description="Teneurin-like YD-shell" evidence="4">
    <location>
        <begin position="436"/>
        <end position="606"/>
    </location>
</feature>
<dbReference type="NCBIfam" id="TIGR01643">
    <property type="entry name" value="YD_repeat_2x"/>
    <property type="match status" value="7"/>
</dbReference>
<dbReference type="InterPro" id="IPR022385">
    <property type="entry name" value="Rhs_assc_core"/>
</dbReference>
<evidence type="ECO:0000256" key="2">
    <source>
        <dbReference type="SAM" id="MobiDB-lite"/>
    </source>
</evidence>
<dbReference type="EMBL" id="SSMQ01000077">
    <property type="protein sequence ID" value="TKC97990.1"/>
    <property type="molecule type" value="Genomic_DNA"/>
</dbReference>
<organism evidence="5 6">
    <name type="scientific">Polyangium fumosum</name>
    <dbReference type="NCBI Taxonomy" id="889272"/>
    <lineage>
        <taxon>Bacteria</taxon>
        <taxon>Pseudomonadati</taxon>
        <taxon>Myxococcota</taxon>
        <taxon>Polyangia</taxon>
        <taxon>Polyangiales</taxon>
        <taxon>Polyangiaceae</taxon>
        <taxon>Polyangium</taxon>
    </lineage>
</organism>
<sequence length="1421" mass="158521">MPQGHSGGRSRLRVTASRRSGACRVGRKRRGRSGESSASTGAQTERTGSSASPSKWRRWARARRIRRRWRRTMLVATQFDPVLGLDFHMVGVPAPPAPAPVPTLVPMAYVGMVFDPVGVAVSAAIGTAAGAGPGLVFANGMPVANTGTLGTNLLTMPHVPAPGVTFLPPTGPGNDAMLMFGSLGVTFGGSLAVRLGDLALSCSDPVRLPTSVVLAVPKGAPVLVNRPMVPDVKAIAFAAGIKATLRALGAVVRAGGKLFRKLRAAQRRSGKWARISQGLRQAVDHIAPRRYRDRIHTAICFATGHPVDVATGRMFTEKRDLELPGPLPLVIERIYSSSRSWRDGPLGYGWSHSLDQAVWCERGKVVYLAEDGREIEFLLGHLPDRMIRSGQSVYEPTNRLTLKARRGHRFEIETRDGLVLHFARVKGAADPTRARLQRIATRDGITIEFDYDERGRLSQVTDSGNRKLRLVYDGKDRLREIKVPHPREGWVRHVKYEFDELGNLARVVDALGNAETYAYKGHLLVKETDRTGLSFYFQYDGLNEYAKCVRTWGDGGIYDHVIRYDERNRKTFVDDSLANLRVFQRDELGNVVEVTDQQGKITRYLYDPESGQEAAEADPLRRETRREFDERGNYVAVVRPDGTTERMEYERDRLVRYVNPCGAEWRWRYDGAGRVRAAINPLGEETRYRWKRGLLREVTDPMGGRLAIEYDDAKNVRSIRYPNGGEEKLVHDILGRVVEHRDARGEVTRYRYNALRLVEVEEPDGNHLRIKYDPEGNPIEAKDHARHVRFGYAGFHHLALREEAGEAVRLRYDTEGQLMAIENEAGEIHTLTRDACGRVIQEIGFDGSGQRYVYDAGGVLVKSMQPSGRTVVFERDALGRVTCVRYPDGTAEQFAYRADGALIEAENDAACVRFERDALGRVVRELQGSHVVERRYDARGLVAEVSSSLGFDGAFLRDAMGELDAISLGTGVDRWRTSITRDVAGLEAERRLPGGIAVRTRRDRIGRVAEASMLDGGEELRRVAYTWEPGSLLKERDDSRRGLTRYFHDQRARLTAATEPSGRVRWRRPTATGNIQQAMEGEPRTYKTGGVLVAADGVTYEYDRDGNRTAKVWPDGRREKYAWNAAGRLGAVTKPDGSIVTYHYDALGRRVKKTSDTEERTWIWDGDVPLHELSTNEGPIAWVFEPGTFTLAAKVQGLRRWAIVTDQVGAPCAAFDEWGGVAWQGEVDVYGKTAAEVEKTTLPWRFPGQYEDAETGLFYNRFRYYDPETGAYISKDPIGLAGGLHLYGYVLDPLIGYDPFGLSCRIKAGDNFKWHYIDHKTLLERAVKTKLPKWSQSNNGAAFRETLDRMIGDGSLRHRGLGTLNRDAMPTHIFEGNGLTAAIRPDGEFVTLLQSGVGRAAPGTIRYPVPQQLLLPGFSPW</sequence>
<feature type="region of interest" description="Disordered" evidence="2">
    <location>
        <begin position="1"/>
        <end position="58"/>
    </location>
</feature>
<dbReference type="Proteomes" id="UP000309215">
    <property type="component" value="Unassembled WGS sequence"/>
</dbReference>
<dbReference type="Pfam" id="PF20148">
    <property type="entry name" value="DUF6531"/>
    <property type="match status" value="1"/>
</dbReference>
<dbReference type="NCBIfam" id="TIGR03696">
    <property type="entry name" value="Rhs_assc_core"/>
    <property type="match status" value="1"/>
</dbReference>
<evidence type="ECO:0000313" key="5">
    <source>
        <dbReference type="EMBL" id="TKC97990.1"/>
    </source>
</evidence>
<name>A0A4U1IUD7_9BACT</name>
<feature type="compositionally biased region" description="Polar residues" evidence="2">
    <location>
        <begin position="43"/>
        <end position="53"/>
    </location>
</feature>
<reference evidence="5 6" key="1">
    <citation type="submission" date="2019-04" db="EMBL/GenBank/DDBJ databases">
        <authorList>
            <person name="Li Y."/>
            <person name="Wang J."/>
        </authorList>
    </citation>
    <scope>NUCLEOTIDE SEQUENCE [LARGE SCALE GENOMIC DNA]</scope>
    <source>
        <strain evidence="5 6">DSM 14668</strain>
    </source>
</reference>
<dbReference type="OrthoDB" id="9757552at2"/>
<dbReference type="InterPro" id="IPR056823">
    <property type="entry name" value="TEN-like_YD-shell"/>
</dbReference>
<evidence type="ECO:0000256" key="1">
    <source>
        <dbReference type="ARBA" id="ARBA00022737"/>
    </source>
</evidence>
<evidence type="ECO:0000313" key="6">
    <source>
        <dbReference type="Proteomes" id="UP000309215"/>
    </source>
</evidence>
<dbReference type="Gene3D" id="2.180.10.10">
    <property type="entry name" value="RHS repeat-associated core"/>
    <property type="match status" value="2"/>
</dbReference>
<feature type="domain" description="Teneurin-like YD-shell" evidence="4">
    <location>
        <begin position="1043"/>
        <end position="1276"/>
    </location>
</feature>
<protein>
    <recommendedName>
        <fullName evidence="7">Type IV secretion protein Rhs</fullName>
    </recommendedName>
</protein>
<accession>A0A4U1IUD7</accession>